<sequence>MNKKRKGIEMKKLLLGIAILGLLGSCARWEDSQKDWKSDTSGLKRTVRIYTLDGKLLKEYKGTIRVRDSDESGRISLNLISENNRRVTIDNAIVITEEE</sequence>
<dbReference type="PATRIC" id="fig|888055.3.peg.1008"/>
<name>U2Q6J7_LEPWF</name>
<proteinExistence type="predicted"/>
<dbReference type="eggNOG" id="ENOG503396V">
    <property type="taxonomic scope" value="Bacteria"/>
</dbReference>
<protein>
    <recommendedName>
        <fullName evidence="3">DUF5052 family protein</fullName>
    </recommendedName>
</protein>
<reference evidence="1 2" key="1">
    <citation type="submission" date="2013-06" db="EMBL/GenBank/DDBJ databases">
        <authorList>
            <person name="Weinstock G."/>
            <person name="Sodergren E."/>
            <person name="Lobos E.A."/>
            <person name="Fulton L."/>
            <person name="Fulton R."/>
            <person name="Courtney L."/>
            <person name="Fronick C."/>
            <person name="O'Laughlin M."/>
            <person name="Godfrey J."/>
            <person name="Wilson R.M."/>
            <person name="Miner T."/>
            <person name="Farmer C."/>
            <person name="Delehaunty K."/>
            <person name="Cordes M."/>
            <person name="Minx P."/>
            <person name="Tomlinson C."/>
            <person name="Chen J."/>
            <person name="Wollam A."/>
            <person name="Pepin K.H."/>
            <person name="Bhonagiri V."/>
            <person name="Zhang X."/>
            <person name="Warren W."/>
            <person name="Mitreva M."/>
            <person name="Mardis E.R."/>
            <person name="Wilson R.K."/>
        </authorList>
    </citation>
    <scope>NUCLEOTIDE SEQUENCE [LARGE SCALE GENOMIC DNA]</scope>
    <source>
        <strain evidence="1 2">F0279</strain>
    </source>
</reference>
<evidence type="ECO:0008006" key="3">
    <source>
        <dbReference type="Google" id="ProtNLM"/>
    </source>
</evidence>
<dbReference type="PROSITE" id="PS51257">
    <property type="entry name" value="PROKAR_LIPOPROTEIN"/>
    <property type="match status" value="1"/>
</dbReference>
<gene>
    <name evidence="1" type="ORF">HMPREF9015_01052</name>
</gene>
<dbReference type="AlphaFoldDB" id="U2Q6J7"/>
<dbReference type="EMBL" id="AWVM01000056">
    <property type="protein sequence ID" value="ERK51669.1"/>
    <property type="molecule type" value="Genomic_DNA"/>
</dbReference>
<accession>U2Q6J7</accession>
<comment type="caution">
    <text evidence="1">The sequence shown here is derived from an EMBL/GenBank/DDBJ whole genome shotgun (WGS) entry which is preliminary data.</text>
</comment>
<evidence type="ECO:0000313" key="2">
    <source>
        <dbReference type="Proteomes" id="UP000016626"/>
    </source>
</evidence>
<evidence type="ECO:0000313" key="1">
    <source>
        <dbReference type="EMBL" id="ERK51669.1"/>
    </source>
</evidence>
<dbReference type="Proteomes" id="UP000016626">
    <property type="component" value="Unassembled WGS sequence"/>
</dbReference>
<organism evidence="1 2">
    <name type="scientific">Leptotrichia wadei (strain F0279)</name>
    <dbReference type="NCBI Taxonomy" id="888055"/>
    <lineage>
        <taxon>Bacteria</taxon>
        <taxon>Fusobacteriati</taxon>
        <taxon>Fusobacteriota</taxon>
        <taxon>Fusobacteriia</taxon>
        <taxon>Fusobacteriales</taxon>
        <taxon>Leptotrichiaceae</taxon>
        <taxon>Leptotrichia</taxon>
    </lineage>
</organism>
<dbReference type="RefSeq" id="WP_021747285.1">
    <property type="nucleotide sequence ID" value="NZ_KI271430.1"/>
</dbReference>
<dbReference type="HOGENOM" id="CLU_157808_0_0_0"/>